<dbReference type="GO" id="GO:0006310">
    <property type="term" value="P:DNA recombination"/>
    <property type="evidence" value="ECO:0007669"/>
    <property type="project" value="UniProtKB-KW"/>
</dbReference>
<sequence length="449" mass="50033">MKKYRTLSSSTLSKLDNRKADGEDMRYLKQPRGPGTSWVFRFVAPAHLIGLPNPWDGKPIRGTIARGLKTRHLPTARKRRDQLLGDILRLQEALSDDAAFSLATAEEWREAVLSARETATSRANVGIELVLHGKLEEAEARGVPQVELERFSRFASGKGFPLSRAHEQYLHARRPGNPHGYSPLKLATTLNLATAVKHLRAFLRDDGETACLEDVTLSDTIKFRDEYLPGLKGHRSPDGLSAKTIAKNITLLRPIWVWAMETRRLGPDATNPWDFPEGLSRSGIKTERQRDPYAPEETAKLLKATSRGTRQGDVIRLAIATGCRVDELASLNVAQVKPDGTGFRVEDAKTKNGNRFIPVVGEARTLLQARLAAHGSTGRLFPEWPIRPATEKAAAVSQWFTRFRRDTLGEETDGRLTMHSTRHTWFTVALRAGLQERGVVPRASLLLLN</sequence>
<dbReference type="EMBL" id="PVEP01000002">
    <property type="protein sequence ID" value="PQV57838.1"/>
    <property type="molecule type" value="Genomic_DNA"/>
</dbReference>
<dbReference type="AlphaFoldDB" id="A0A2S8SAU9"/>
<evidence type="ECO:0000259" key="5">
    <source>
        <dbReference type="PROSITE" id="PS51898"/>
    </source>
</evidence>
<keyword evidence="7" id="KW-1185">Reference proteome</keyword>
<feature type="domain" description="Tyr recombinase" evidence="5">
    <location>
        <begin position="288"/>
        <end position="449"/>
    </location>
</feature>
<protein>
    <submittedName>
        <fullName evidence="6">Site-specific recombinase XerD</fullName>
    </submittedName>
</protein>
<evidence type="ECO:0000256" key="1">
    <source>
        <dbReference type="ARBA" id="ARBA00008857"/>
    </source>
</evidence>
<dbReference type="OrthoDB" id="7222937at2"/>
<proteinExistence type="inferred from homology"/>
<dbReference type="Gene3D" id="1.10.443.10">
    <property type="entry name" value="Intergrase catalytic core"/>
    <property type="match status" value="1"/>
</dbReference>
<evidence type="ECO:0000313" key="7">
    <source>
        <dbReference type="Proteomes" id="UP000238338"/>
    </source>
</evidence>
<dbReference type="InterPro" id="IPR011010">
    <property type="entry name" value="DNA_brk_join_enz"/>
</dbReference>
<keyword evidence="3" id="KW-0238">DNA-binding</keyword>
<dbReference type="PROSITE" id="PS51898">
    <property type="entry name" value="TYR_RECOMBINASE"/>
    <property type="match status" value="1"/>
</dbReference>
<accession>A0A2S8SAU9</accession>
<dbReference type="Pfam" id="PF00589">
    <property type="entry name" value="Phage_integrase"/>
    <property type="match status" value="1"/>
</dbReference>
<keyword evidence="2" id="KW-0229">DNA integration</keyword>
<dbReference type="InterPro" id="IPR050090">
    <property type="entry name" value="Tyrosine_recombinase_XerCD"/>
</dbReference>
<dbReference type="PANTHER" id="PTHR30349:SF41">
    <property type="entry name" value="INTEGRASE_RECOMBINASE PROTEIN MJ0367-RELATED"/>
    <property type="match status" value="1"/>
</dbReference>
<dbReference type="GO" id="GO:0003677">
    <property type="term" value="F:DNA binding"/>
    <property type="evidence" value="ECO:0007669"/>
    <property type="project" value="UniProtKB-KW"/>
</dbReference>
<evidence type="ECO:0000256" key="4">
    <source>
        <dbReference type="ARBA" id="ARBA00023172"/>
    </source>
</evidence>
<dbReference type="PANTHER" id="PTHR30349">
    <property type="entry name" value="PHAGE INTEGRASE-RELATED"/>
    <property type="match status" value="1"/>
</dbReference>
<dbReference type="RefSeq" id="WP_105514047.1">
    <property type="nucleotide sequence ID" value="NZ_PVEP01000002.1"/>
</dbReference>
<evidence type="ECO:0000313" key="6">
    <source>
        <dbReference type="EMBL" id="PQV57838.1"/>
    </source>
</evidence>
<dbReference type="InterPro" id="IPR002104">
    <property type="entry name" value="Integrase_catalytic"/>
</dbReference>
<organism evidence="6 7">
    <name type="scientific">Albidovulum denitrificans</name>
    <dbReference type="NCBI Taxonomy" id="404881"/>
    <lineage>
        <taxon>Bacteria</taxon>
        <taxon>Pseudomonadati</taxon>
        <taxon>Pseudomonadota</taxon>
        <taxon>Alphaproteobacteria</taxon>
        <taxon>Rhodobacterales</taxon>
        <taxon>Paracoccaceae</taxon>
        <taxon>Albidovulum</taxon>
    </lineage>
</organism>
<name>A0A2S8SAU9_9RHOB</name>
<evidence type="ECO:0000256" key="2">
    <source>
        <dbReference type="ARBA" id="ARBA00022908"/>
    </source>
</evidence>
<evidence type="ECO:0000256" key="3">
    <source>
        <dbReference type="ARBA" id="ARBA00023125"/>
    </source>
</evidence>
<dbReference type="SUPFAM" id="SSF56349">
    <property type="entry name" value="DNA breaking-rejoining enzymes"/>
    <property type="match status" value="1"/>
</dbReference>
<dbReference type="GO" id="GO:0015074">
    <property type="term" value="P:DNA integration"/>
    <property type="evidence" value="ECO:0007669"/>
    <property type="project" value="UniProtKB-KW"/>
</dbReference>
<gene>
    <name evidence="6" type="ORF">LX70_01647</name>
</gene>
<reference evidence="6 7" key="1">
    <citation type="submission" date="2018-02" db="EMBL/GenBank/DDBJ databases">
        <title>Genomic Encyclopedia of Archaeal and Bacterial Type Strains, Phase II (KMG-II): from individual species to whole genera.</title>
        <authorList>
            <person name="Goeker M."/>
        </authorList>
    </citation>
    <scope>NUCLEOTIDE SEQUENCE [LARGE SCALE GENOMIC DNA]</scope>
    <source>
        <strain evidence="6 7">DSM 18921</strain>
    </source>
</reference>
<dbReference type="Proteomes" id="UP000238338">
    <property type="component" value="Unassembled WGS sequence"/>
</dbReference>
<comment type="similarity">
    <text evidence="1">Belongs to the 'phage' integrase family.</text>
</comment>
<dbReference type="InterPro" id="IPR013762">
    <property type="entry name" value="Integrase-like_cat_sf"/>
</dbReference>
<comment type="caution">
    <text evidence="6">The sequence shown here is derived from an EMBL/GenBank/DDBJ whole genome shotgun (WGS) entry which is preliminary data.</text>
</comment>
<keyword evidence="4" id="KW-0233">DNA recombination</keyword>